<reference evidence="3" key="1">
    <citation type="submission" date="2025-08" db="UniProtKB">
        <authorList>
            <consortium name="RefSeq"/>
        </authorList>
    </citation>
    <scope>IDENTIFICATION</scope>
    <source>
        <strain evidence="3">Wakin</strain>
        <tissue evidence="3">Muscle</tissue>
    </source>
</reference>
<feature type="coiled-coil region" evidence="1">
    <location>
        <begin position="205"/>
        <end position="294"/>
    </location>
</feature>
<dbReference type="RefSeq" id="XP_026059263.1">
    <property type="nucleotide sequence ID" value="XM_026203478.1"/>
</dbReference>
<dbReference type="AlphaFoldDB" id="A0A6P6JHW0"/>
<feature type="coiled-coil region" evidence="1">
    <location>
        <begin position="355"/>
        <end position="382"/>
    </location>
</feature>
<name>A0A6P6JHW0_CARAU</name>
<dbReference type="Proteomes" id="UP000515129">
    <property type="component" value="Chromosome 25"/>
</dbReference>
<dbReference type="PANTHER" id="PTHR21623:SF2">
    <property type="entry name" value="COILED-COIL DOMAIN-CONTAINING PROTEIN 33"/>
    <property type="match status" value="1"/>
</dbReference>
<dbReference type="CTD" id="80125"/>
<gene>
    <name evidence="3" type="primary">ccdc33</name>
</gene>
<feature type="coiled-coil region" evidence="1">
    <location>
        <begin position="153"/>
        <end position="180"/>
    </location>
</feature>
<keyword evidence="2" id="KW-1185">Reference proteome</keyword>
<dbReference type="GO" id="GO:0005777">
    <property type="term" value="C:peroxisome"/>
    <property type="evidence" value="ECO:0007669"/>
    <property type="project" value="TreeGrafter"/>
</dbReference>
<protein>
    <submittedName>
        <fullName evidence="3">Coiled-coil domain-containing protein 33</fullName>
    </submittedName>
</protein>
<proteinExistence type="predicted"/>
<evidence type="ECO:0000313" key="2">
    <source>
        <dbReference type="Proteomes" id="UP000515129"/>
    </source>
</evidence>
<dbReference type="KEGG" id="caua:113043900"/>
<accession>A0A6P6JHW0</accession>
<evidence type="ECO:0000313" key="3">
    <source>
        <dbReference type="RefSeq" id="XP_026059263.1"/>
    </source>
</evidence>
<dbReference type="PANTHER" id="PTHR21623">
    <property type="entry name" value="SPERIOLIN-BINDING FACTOR"/>
    <property type="match status" value="1"/>
</dbReference>
<dbReference type="GeneID" id="113043900"/>
<dbReference type="OrthoDB" id="552574at2759"/>
<evidence type="ECO:0000256" key="1">
    <source>
        <dbReference type="SAM" id="Coils"/>
    </source>
</evidence>
<dbReference type="InterPro" id="IPR039889">
    <property type="entry name" value="CCD33"/>
</dbReference>
<keyword evidence="1" id="KW-0175">Coiled coil</keyword>
<organism evidence="2 3">
    <name type="scientific">Carassius auratus</name>
    <name type="common">Goldfish</name>
    <dbReference type="NCBI Taxonomy" id="7957"/>
    <lineage>
        <taxon>Eukaryota</taxon>
        <taxon>Metazoa</taxon>
        <taxon>Chordata</taxon>
        <taxon>Craniata</taxon>
        <taxon>Vertebrata</taxon>
        <taxon>Euteleostomi</taxon>
        <taxon>Actinopterygii</taxon>
        <taxon>Neopterygii</taxon>
        <taxon>Teleostei</taxon>
        <taxon>Ostariophysi</taxon>
        <taxon>Cypriniformes</taxon>
        <taxon>Cyprinidae</taxon>
        <taxon>Cyprininae</taxon>
        <taxon>Carassius</taxon>
    </lineage>
</organism>
<sequence length="434" mass="50152">MNAFCLATMKLPGRICVVETQVQVANTIRAVPSFSCLIFLSSLMQNSEEPPNEPASAQMERGSYDLPSHDALSKILPEYLHLLKKPQTQTRTEPVPLKKSKSQLNRTFDVESPLKSPPMPDFQDDPHAGEVTEHQTKELENYRVAMHKMADDILVLRSQVSTLESEKSQLRRDLSRHQDLLDDTDTDVMTTSEMADRIASLKFKLSSESSKAAAQKDRIQQLQNELIRKNDIEKEFVQLQRAHQQQQAVLKKYQARSAKISALEDTVRQQEKVIEKMEKILDAKLKERNKENSEKNKFAVKHKDAEELKRREIESVLVAENSRLREELHRMRNLPPAVIIQQPVQNHQPFSDSEKLELLTQLARAEDRIQTLEQQLKENSRQWGKEKQEMLTRLSEYEHGFTRTSTMMIHDLPMKSVTDSVLGHTRHRQLEPLK</sequence>